<evidence type="ECO:0000313" key="2">
    <source>
        <dbReference type="Proteomes" id="UP001160148"/>
    </source>
</evidence>
<protein>
    <submittedName>
        <fullName evidence="1">Uncharacterized protein</fullName>
    </submittedName>
</protein>
<keyword evidence="2" id="KW-1185">Reference proteome</keyword>
<name>A0AAV0VML7_9HEMI</name>
<proteinExistence type="predicted"/>
<comment type="caution">
    <text evidence="1">The sequence shown here is derived from an EMBL/GenBank/DDBJ whole genome shotgun (WGS) entry which is preliminary data.</text>
</comment>
<dbReference type="PANTHER" id="PTHR45913">
    <property type="entry name" value="EPM2A-INTERACTING PROTEIN 1"/>
    <property type="match status" value="1"/>
</dbReference>
<organism evidence="1 2">
    <name type="scientific">Macrosiphum euphorbiae</name>
    <name type="common">potato aphid</name>
    <dbReference type="NCBI Taxonomy" id="13131"/>
    <lineage>
        <taxon>Eukaryota</taxon>
        <taxon>Metazoa</taxon>
        <taxon>Ecdysozoa</taxon>
        <taxon>Arthropoda</taxon>
        <taxon>Hexapoda</taxon>
        <taxon>Insecta</taxon>
        <taxon>Pterygota</taxon>
        <taxon>Neoptera</taxon>
        <taxon>Paraneoptera</taxon>
        <taxon>Hemiptera</taxon>
        <taxon>Sternorrhyncha</taxon>
        <taxon>Aphidomorpha</taxon>
        <taxon>Aphidoidea</taxon>
        <taxon>Aphididae</taxon>
        <taxon>Macrosiphini</taxon>
        <taxon>Macrosiphum</taxon>
    </lineage>
</organism>
<sequence length="146" mass="17027">MNSTGMANPRPALKSFAARVIYQIFTKKKIIFAPIEYSKHIDSIKYAQEIRKLIAAFESRFTNLDKYKTIFEIYSSPLNTYVNLALEYLQMEFIDLQCNNESKHIFEISKSKIDLYNINITKEKFPNLRNRAQKVVSAFGSTYTCE</sequence>
<dbReference type="AlphaFoldDB" id="A0AAV0VML7"/>
<accession>A0AAV0VML7</accession>
<dbReference type="Proteomes" id="UP001160148">
    <property type="component" value="Unassembled WGS sequence"/>
</dbReference>
<evidence type="ECO:0000313" key="1">
    <source>
        <dbReference type="EMBL" id="CAI6344452.1"/>
    </source>
</evidence>
<dbReference type="EMBL" id="CARXXK010000001">
    <property type="protein sequence ID" value="CAI6344452.1"/>
    <property type="molecule type" value="Genomic_DNA"/>
</dbReference>
<gene>
    <name evidence="1" type="ORF">MEUPH1_LOCUS1583</name>
</gene>
<reference evidence="1 2" key="1">
    <citation type="submission" date="2023-01" db="EMBL/GenBank/DDBJ databases">
        <authorList>
            <person name="Whitehead M."/>
        </authorList>
    </citation>
    <scope>NUCLEOTIDE SEQUENCE [LARGE SCALE GENOMIC DNA]</scope>
</reference>
<dbReference type="PANTHER" id="PTHR45913:SF5">
    <property type="entry name" value="GENERAL TRANSCRIPTION FACTOR II-I REPEAT DOMAIN-CONTAINING PROTEIN 2A-LIKE PROTEIN"/>
    <property type="match status" value="1"/>
</dbReference>